<protein>
    <submittedName>
        <fullName evidence="4">Uncharacterized protein</fullName>
    </submittedName>
</protein>
<dbReference type="EMBL" id="CAJNRD030001116">
    <property type="protein sequence ID" value="CAG5074850.1"/>
    <property type="molecule type" value="Genomic_DNA"/>
</dbReference>
<organism evidence="4 5">
    <name type="scientific">Cotesia congregata</name>
    <name type="common">Parasitoid wasp</name>
    <name type="synonym">Apanteles congregatus</name>
    <dbReference type="NCBI Taxonomy" id="51543"/>
    <lineage>
        <taxon>Eukaryota</taxon>
        <taxon>Metazoa</taxon>
        <taxon>Ecdysozoa</taxon>
        <taxon>Arthropoda</taxon>
        <taxon>Hexapoda</taxon>
        <taxon>Insecta</taxon>
        <taxon>Pterygota</taxon>
        <taxon>Neoptera</taxon>
        <taxon>Endopterygota</taxon>
        <taxon>Hymenoptera</taxon>
        <taxon>Apocrita</taxon>
        <taxon>Ichneumonoidea</taxon>
        <taxon>Braconidae</taxon>
        <taxon>Microgastrinae</taxon>
        <taxon>Cotesia</taxon>
    </lineage>
</organism>
<keyword evidence="5" id="KW-1185">Reference proteome</keyword>
<gene>
    <name evidence="4" type="ORF">HICCMSTLAB_LOCUS1083</name>
</gene>
<keyword evidence="1" id="KW-0175">Coiled coil</keyword>
<dbReference type="Proteomes" id="UP000786811">
    <property type="component" value="Unassembled WGS sequence"/>
</dbReference>
<evidence type="ECO:0000256" key="2">
    <source>
        <dbReference type="SAM" id="MobiDB-lite"/>
    </source>
</evidence>
<feature type="region of interest" description="Disordered" evidence="2">
    <location>
        <begin position="413"/>
        <end position="438"/>
    </location>
</feature>
<dbReference type="AlphaFoldDB" id="A0A8J2EBQ2"/>
<name>A0A8J2EBQ2_COTCN</name>
<evidence type="ECO:0000256" key="1">
    <source>
        <dbReference type="SAM" id="Coils"/>
    </source>
</evidence>
<feature type="coiled-coil region" evidence="1">
    <location>
        <begin position="224"/>
        <end position="349"/>
    </location>
</feature>
<proteinExistence type="predicted"/>
<dbReference type="OrthoDB" id="10481313at2759"/>
<evidence type="ECO:0000313" key="4">
    <source>
        <dbReference type="EMBL" id="CAG5074850.1"/>
    </source>
</evidence>
<accession>A0A8J2EBQ2</accession>
<comment type="caution">
    <text evidence="4">The sequence shown here is derived from an EMBL/GenBank/DDBJ whole genome shotgun (WGS) entry which is preliminary data.</text>
</comment>
<evidence type="ECO:0000313" key="5">
    <source>
        <dbReference type="Proteomes" id="UP000786811"/>
    </source>
</evidence>
<feature type="chain" id="PRO_5035207286" evidence="3">
    <location>
        <begin position="22"/>
        <end position="692"/>
    </location>
</feature>
<keyword evidence="3" id="KW-0732">Signal</keyword>
<reference evidence="4" key="1">
    <citation type="submission" date="2021-04" db="EMBL/GenBank/DDBJ databases">
        <authorList>
            <person name="Chebbi M.A.C M."/>
        </authorList>
    </citation>
    <scope>NUCLEOTIDE SEQUENCE</scope>
</reference>
<feature type="signal peptide" evidence="3">
    <location>
        <begin position="1"/>
        <end position="21"/>
    </location>
</feature>
<evidence type="ECO:0000256" key="3">
    <source>
        <dbReference type="SAM" id="SignalP"/>
    </source>
</evidence>
<sequence>MFSDKFSIFIIFFGFFSSILAGNNAEASGIVNLSGKDFGNFDVLNVKINNQNGESESKKIIVNIDNLNLTVDSTKGGIWVYLKSQTNYDNKYYKIPKVSVDPSSEKVYNLDTKSLSSFNILNITLSPDVTSPESKKKINVIINDMVVVLDTRNYIALSMKSTKDINNNYNNMIINGNGIFIGSNNNNNNGIFFSTSNINNINTHFHWDGTSFSNFNSEGDNFDKEEFEDDMNEMQEDMKTMGEDMRRDALFDREEFQDDMNEMQEDMKTMREDMRRDALFDREEFQDDMNEMQEDLKEMRDNMQGDKIFNRKAFNKDMNEMRGSMKSHQEEFNNNMDQMRKNMKKMRAVGSGNVVNVNNGKDFGNFDVLQMLKLTKTVKLKKKKKKIVTVNINNLNLTDVDSTRDNGVWVYLKSKNNNGNNNRNPSEPIIRKSSHSGHKNPLSSFDILNINSPQDVTSRESKKKIIVMINDVVVTLDTRNCADSGKVVNVNGKDFENFDVLDVKINKDETDSKKIVIVKIDNLNLTIDTTRGGVWVYLKSLSNNQNYNSIPRIQVSASEKVHTLDTKTLSPFDTLVITLPTDVTSLDSKKKINVFINDIVVVLDTRNWISLSMQNSKNIFNNNNSVFYSYNDGNNIDVEYHWDGAGVSYSYSGGSGHFDKEAFDRGMKQLEDSMKKMQDNMQNSFPWNWSWN</sequence>